<dbReference type="GO" id="GO:0005829">
    <property type="term" value="C:cytosol"/>
    <property type="evidence" value="ECO:0007669"/>
    <property type="project" value="TreeGrafter"/>
</dbReference>
<evidence type="ECO:0000313" key="8">
    <source>
        <dbReference type="Proteomes" id="UP000001811"/>
    </source>
</evidence>
<reference evidence="7" key="3">
    <citation type="submission" date="2025-09" db="UniProtKB">
        <authorList>
            <consortium name="Ensembl"/>
        </authorList>
    </citation>
    <scope>IDENTIFICATION</scope>
    <source>
        <strain evidence="7">Thorbecke</strain>
    </source>
</reference>
<evidence type="ECO:0000256" key="3">
    <source>
        <dbReference type="ARBA" id="ARBA00022679"/>
    </source>
</evidence>
<dbReference type="EMBL" id="AAGW02043186">
    <property type="status" value="NOT_ANNOTATED_CDS"/>
    <property type="molecule type" value="Genomic_DNA"/>
</dbReference>
<dbReference type="EMBL" id="AAGW02043189">
    <property type="status" value="NOT_ANNOTATED_CDS"/>
    <property type="molecule type" value="Genomic_DNA"/>
</dbReference>
<accession>A0A5F9C3G5</accession>
<gene>
    <name evidence="7" type="primary">ATG10</name>
</gene>
<evidence type="ECO:0000256" key="2">
    <source>
        <dbReference type="ARBA" id="ARBA00021099"/>
    </source>
</evidence>
<dbReference type="InterPro" id="IPR007135">
    <property type="entry name" value="Atg3/Atg10"/>
</dbReference>
<evidence type="ECO:0000256" key="5">
    <source>
        <dbReference type="ARBA" id="ARBA00023006"/>
    </source>
</evidence>
<dbReference type="Pfam" id="PF03987">
    <property type="entry name" value="Autophagy_act_C"/>
    <property type="match status" value="1"/>
</dbReference>
<dbReference type="PANTHER" id="PTHR14957">
    <property type="entry name" value="UBIQUITIN-LIKE-CONJUGATING ENZYME ATG10"/>
    <property type="match status" value="1"/>
</dbReference>
<reference evidence="7 8" key="1">
    <citation type="journal article" date="2011" name="Nature">
        <title>A high-resolution map of human evolutionary constraint using 29 mammals.</title>
        <authorList>
            <person name="Lindblad-Toh K."/>
            <person name="Garber M."/>
            <person name="Zuk O."/>
            <person name="Lin M.F."/>
            <person name="Parker B.J."/>
            <person name="Washietl S."/>
            <person name="Kheradpour P."/>
            <person name="Ernst J."/>
            <person name="Jordan G."/>
            <person name="Mauceli E."/>
            <person name="Ward L.D."/>
            <person name="Lowe C.B."/>
            <person name="Holloway A.K."/>
            <person name="Clamp M."/>
            <person name="Gnerre S."/>
            <person name="Alfoldi J."/>
            <person name="Beal K."/>
            <person name="Chang J."/>
            <person name="Clawson H."/>
            <person name="Cuff J."/>
            <person name="Di Palma F."/>
            <person name="Fitzgerald S."/>
            <person name="Flicek P."/>
            <person name="Guttman M."/>
            <person name="Hubisz M.J."/>
            <person name="Jaffe D.B."/>
            <person name="Jungreis I."/>
            <person name="Kent W.J."/>
            <person name="Kostka D."/>
            <person name="Lara M."/>
            <person name="Martins A.L."/>
            <person name="Massingham T."/>
            <person name="Moltke I."/>
            <person name="Raney B.J."/>
            <person name="Rasmussen M.D."/>
            <person name="Robinson J."/>
            <person name="Stark A."/>
            <person name="Vilella A.J."/>
            <person name="Wen J."/>
            <person name="Xie X."/>
            <person name="Zody M.C."/>
            <person name="Baldwin J."/>
            <person name="Bloom T."/>
            <person name="Chin C.W."/>
            <person name="Heiman D."/>
            <person name="Nicol R."/>
            <person name="Nusbaum C."/>
            <person name="Young S."/>
            <person name="Wilkinson J."/>
            <person name="Worley K.C."/>
            <person name="Kovar C.L."/>
            <person name="Muzny D.M."/>
            <person name="Gibbs R.A."/>
            <person name="Cree A."/>
            <person name="Dihn H.H."/>
            <person name="Fowler G."/>
            <person name="Jhangiani S."/>
            <person name="Joshi V."/>
            <person name="Lee S."/>
            <person name="Lewis L.R."/>
            <person name="Nazareth L.V."/>
            <person name="Okwuonu G."/>
            <person name="Santibanez J."/>
            <person name="Warren W.C."/>
            <person name="Mardis E.R."/>
            <person name="Weinstock G.M."/>
            <person name="Wilson R.K."/>
            <person name="Delehaunty K."/>
            <person name="Dooling D."/>
            <person name="Fronik C."/>
            <person name="Fulton L."/>
            <person name="Fulton B."/>
            <person name="Graves T."/>
            <person name="Minx P."/>
            <person name="Sodergren E."/>
            <person name="Birney E."/>
            <person name="Margulies E.H."/>
            <person name="Herrero J."/>
            <person name="Green E.D."/>
            <person name="Haussler D."/>
            <person name="Siepel A."/>
            <person name="Goldman N."/>
            <person name="Pollard K.S."/>
            <person name="Pedersen J.S."/>
            <person name="Lander E.S."/>
            <person name="Kellis M."/>
        </authorList>
    </citation>
    <scope>NUCLEOTIDE SEQUENCE [LARGE SCALE GENOMIC DNA]</scope>
    <source>
        <strain evidence="7 8">Thorbecke inbred</strain>
    </source>
</reference>
<dbReference type="GO" id="GO:0061651">
    <property type="term" value="F:Atg12 conjugating enzyme activity"/>
    <property type="evidence" value="ECO:0007669"/>
    <property type="project" value="TreeGrafter"/>
</dbReference>
<dbReference type="GO" id="GO:0000422">
    <property type="term" value="P:autophagy of mitochondrion"/>
    <property type="evidence" value="ECO:0007669"/>
    <property type="project" value="TreeGrafter"/>
</dbReference>
<name>A0A5F9C3G5_RABIT</name>
<dbReference type="EMBL" id="AAGW02043184">
    <property type="status" value="NOT_ANNOTATED_CDS"/>
    <property type="molecule type" value="Genomic_DNA"/>
</dbReference>
<evidence type="ECO:0000313" key="7">
    <source>
        <dbReference type="Ensembl" id="ENSOCUP00000028247.1"/>
    </source>
</evidence>
<dbReference type="EMBL" id="AAGW02043190">
    <property type="status" value="NOT_ANNOTATED_CDS"/>
    <property type="molecule type" value="Genomic_DNA"/>
</dbReference>
<dbReference type="EMBL" id="AAGW02043192">
    <property type="status" value="NOT_ANNOTATED_CDS"/>
    <property type="molecule type" value="Genomic_DNA"/>
</dbReference>
<dbReference type="Ensembl" id="ENSOCUT00000055051.1">
    <property type="protein sequence ID" value="ENSOCUP00000028247.1"/>
    <property type="gene ID" value="ENSOCUG00000008736.4"/>
</dbReference>
<dbReference type="EMBL" id="AAGW02043193">
    <property type="status" value="NOT_ANNOTATED_CDS"/>
    <property type="molecule type" value="Genomic_DNA"/>
</dbReference>
<dbReference type="PANTHER" id="PTHR14957:SF1">
    <property type="entry name" value="UBIQUITIN-LIKE-CONJUGATING ENZYME ATG10"/>
    <property type="match status" value="1"/>
</dbReference>
<dbReference type="AlphaFoldDB" id="A0A5F9C3G5"/>
<dbReference type="Gene3D" id="3.30.1460.50">
    <property type="match status" value="1"/>
</dbReference>
<proteinExistence type="inferred from homology"/>
<keyword evidence="5" id="KW-0072">Autophagy</keyword>
<dbReference type="EMBL" id="AAGW02043185">
    <property type="status" value="NOT_ANNOTATED_CDS"/>
    <property type="molecule type" value="Genomic_DNA"/>
</dbReference>
<dbReference type="GO" id="GO:0032446">
    <property type="term" value="P:protein modification by small protein conjugation"/>
    <property type="evidence" value="ECO:0007669"/>
    <property type="project" value="TreeGrafter"/>
</dbReference>
<dbReference type="EMBL" id="AAGW02043191">
    <property type="status" value="NOT_ANNOTATED_CDS"/>
    <property type="molecule type" value="Genomic_DNA"/>
</dbReference>
<evidence type="ECO:0000256" key="4">
    <source>
        <dbReference type="ARBA" id="ARBA00022786"/>
    </source>
</evidence>
<dbReference type="Bgee" id="ENSOCUG00000008736">
    <property type="expression patterns" value="Expressed in aorta and 16 other cell types or tissues"/>
</dbReference>
<protein>
    <recommendedName>
        <fullName evidence="2">Ubiquitin-like-conjugating enzyme ATG10</fullName>
    </recommendedName>
    <alternativeName>
        <fullName evidence="6">Autophagy-related protein 10</fullName>
    </alternativeName>
</protein>
<dbReference type="GeneTree" id="ENSGT00390000000924"/>
<comment type="similarity">
    <text evidence="1">Belongs to the ATG10 family.</text>
</comment>
<keyword evidence="3" id="KW-0808">Transferase</keyword>
<dbReference type="GO" id="GO:0000045">
    <property type="term" value="P:autophagosome assembly"/>
    <property type="evidence" value="ECO:0007669"/>
    <property type="project" value="TreeGrafter"/>
</dbReference>
<reference evidence="7" key="2">
    <citation type="submission" date="2025-08" db="UniProtKB">
        <authorList>
            <consortium name="Ensembl"/>
        </authorList>
    </citation>
    <scope>IDENTIFICATION</scope>
    <source>
        <strain evidence="7">Thorbecke</strain>
    </source>
</reference>
<dbReference type="EMBL" id="AAGW02043188">
    <property type="status" value="NOT_ANNOTATED_CDS"/>
    <property type="molecule type" value="Genomic_DNA"/>
</dbReference>
<organism evidence="7 8">
    <name type="scientific">Oryctolagus cuniculus</name>
    <name type="common">Rabbit</name>
    <dbReference type="NCBI Taxonomy" id="9986"/>
    <lineage>
        <taxon>Eukaryota</taxon>
        <taxon>Metazoa</taxon>
        <taxon>Chordata</taxon>
        <taxon>Craniata</taxon>
        <taxon>Vertebrata</taxon>
        <taxon>Euteleostomi</taxon>
        <taxon>Mammalia</taxon>
        <taxon>Eutheria</taxon>
        <taxon>Euarchontoglires</taxon>
        <taxon>Glires</taxon>
        <taxon>Lagomorpha</taxon>
        <taxon>Leporidae</taxon>
        <taxon>Oryctolagus</taxon>
    </lineage>
</organism>
<keyword evidence="8" id="KW-1185">Reference proteome</keyword>
<evidence type="ECO:0000256" key="6">
    <source>
        <dbReference type="ARBA" id="ARBA00029833"/>
    </source>
</evidence>
<dbReference type="EMBL" id="AAGW02043187">
    <property type="status" value="NOT_ANNOTATED_CDS"/>
    <property type="molecule type" value="Genomic_DNA"/>
</dbReference>
<dbReference type="Proteomes" id="UP000001811">
    <property type="component" value="Chromosome 11"/>
</dbReference>
<sequence>MFKEVKTIRIVFNVYSGAEANTVFILQLSFDMEQDEFFGEKAFQHCCAEFIKHSQLIGDGWEWRTSKDCSDGYMCKTHLQIKNGTVAPRPRPSAHEQTGLPMEEAAELALDDAEAAEVPAVSQVIRYEYHVLYSCSFQVPVLYFRASFLDGRPLTLEDIWEGVHECYRTRLLQGPWDTITQQVMDGSRAVSGGERYVCS</sequence>
<evidence type="ECO:0000256" key="1">
    <source>
        <dbReference type="ARBA" id="ARBA00005696"/>
    </source>
</evidence>
<keyword evidence="4" id="KW-0833">Ubl conjugation pathway</keyword>